<dbReference type="AlphaFoldDB" id="W9XRR3"/>
<keyword evidence="2" id="KW-0053">Apoptosis</keyword>
<evidence type="ECO:0000256" key="1">
    <source>
        <dbReference type="ARBA" id="ARBA00009005"/>
    </source>
</evidence>
<dbReference type="STRING" id="1182543.W9XRR3"/>
<keyword evidence="3" id="KW-0378">Hydrolase</keyword>
<dbReference type="EMBL" id="AMGX01000005">
    <property type="protein sequence ID" value="EXJ72984.1"/>
    <property type="molecule type" value="Genomic_DNA"/>
</dbReference>
<evidence type="ECO:0000313" key="7">
    <source>
        <dbReference type="EMBL" id="EXJ72984.1"/>
    </source>
</evidence>
<evidence type="ECO:0000256" key="3">
    <source>
        <dbReference type="ARBA" id="ARBA00022807"/>
    </source>
</evidence>
<evidence type="ECO:0000256" key="5">
    <source>
        <dbReference type="SAM" id="MobiDB-lite"/>
    </source>
</evidence>
<dbReference type="RefSeq" id="XP_007742931.1">
    <property type="nucleotide sequence ID" value="XM_007744741.1"/>
</dbReference>
<dbReference type="PANTHER" id="PTHR48104:SF30">
    <property type="entry name" value="METACASPASE-1"/>
    <property type="match status" value="1"/>
</dbReference>
<name>W9XRR3_9EURO</name>
<dbReference type="SUPFAM" id="SSF52129">
    <property type="entry name" value="Caspase-like"/>
    <property type="match status" value="1"/>
</dbReference>
<keyword evidence="8" id="KW-1185">Reference proteome</keyword>
<sequence>MQPLAPRPKVYQLPSPHQDLHTTPVPHPAAPPLYYCTGSKFCVRGKRKAVLIGINYFNKRGQLRGCVDDVKNMAAYLNLCFGYDKNDMVILTDDQRRLISQPTKINILTAITWLVKDARPGDSLILYYSGHGRCPALDENDDICPLDFNTAGFITSDERQQIMTRSLLPGVSLSIILDTYHPENYFASG</sequence>
<feature type="domain" description="Peptidase C14 caspase" evidence="6">
    <location>
        <begin position="46"/>
        <end position="163"/>
    </location>
</feature>
<organism evidence="7 8">
    <name type="scientific">Cladophialophora psammophila CBS 110553</name>
    <dbReference type="NCBI Taxonomy" id="1182543"/>
    <lineage>
        <taxon>Eukaryota</taxon>
        <taxon>Fungi</taxon>
        <taxon>Dikarya</taxon>
        <taxon>Ascomycota</taxon>
        <taxon>Pezizomycotina</taxon>
        <taxon>Eurotiomycetes</taxon>
        <taxon>Chaetothyriomycetidae</taxon>
        <taxon>Chaetothyriales</taxon>
        <taxon>Herpotrichiellaceae</taxon>
        <taxon>Cladophialophora</taxon>
    </lineage>
</organism>
<evidence type="ECO:0000259" key="6">
    <source>
        <dbReference type="Pfam" id="PF00656"/>
    </source>
</evidence>
<dbReference type="InterPro" id="IPR050452">
    <property type="entry name" value="Metacaspase"/>
</dbReference>
<proteinExistence type="inferred from homology"/>
<dbReference type="HOGENOM" id="CLU_029389_2_3_1"/>
<protein>
    <recommendedName>
        <fullName evidence="6">Peptidase C14 caspase domain-containing protein</fullName>
    </recommendedName>
</protein>
<accession>W9XRR3</accession>
<reference evidence="7 8" key="1">
    <citation type="submission" date="2013-03" db="EMBL/GenBank/DDBJ databases">
        <title>The Genome Sequence of Cladophialophora psammophila CBS 110553.</title>
        <authorList>
            <consortium name="The Broad Institute Genomics Platform"/>
            <person name="Cuomo C."/>
            <person name="de Hoog S."/>
            <person name="Gorbushina A."/>
            <person name="Walker B."/>
            <person name="Young S.K."/>
            <person name="Zeng Q."/>
            <person name="Gargeya S."/>
            <person name="Fitzgerald M."/>
            <person name="Haas B."/>
            <person name="Abouelleil A."/>
            <person name="Allen A.W."/>
            <person name="Alvarado L."/>
            <person name="Arachchi H.M."/>
            <person name="Berlin A.M."/>
            <person name="Chapman S.B."/>
            <person name="Gainer-Dewar J."/>
            <person name="Goldberg J."/>
            <person name="Griggs A."/>
            <person name="Gujja S."/>
            <person name="Hansen M."/>
            <person name="Howarth C."/>
            <person name="Imamovic A."/>
            <person name="Ireland A."/>
            <person name="Larimer J."/>
            <person name="McCowan C."/>
            <person name="Murphy C."/>
            <person name="Pearson M."/>
            <person name="Poon T.W."/>
            <person name="Priest M."/>
            <person name="Roberts A."/>
            <person name="Saif S."/>
            <person name="Shea T."/>
            <person name="Sisk P."/>
            <person name="Sykes S."/>
            <person name="Wortman J."/>
            <person name="Nusbaum C."/>
            <person name="Birren B."/>
        </authorList>
    </citation>
    <scope>NUCLEOTIDE SEQUENCE [LARGE SCALE GENOMIC DNA]</scope>
    <source>
        <strain evidence="7 8">CBS 110553</strain>
    </source>
</reference>
<dbReference type="GeneID" id="19188858"/>
<dbReference type="eggNOG" id="KOG1546">
    <property type="taxonomic scope" value="Eukaryota"/>
</dbReference>
<dbReference type="GO" id="GO:0006915">
    <property type="term" value="P:apoptotic process"/>
    <property type="evidence" value="ECO:0007669"/>
    <property type="project" value="UniProtKB-KW"/>
</dbReference>
<keyword evidence="3" id="KW-0788">Thiol protease</keyword>
<dbReference type="GO" id="GO:0004197">
    <property type="term" value="F:cysteine-type endopeptidase activity"/>
    <property type="evidence" value="ECO:0007669"/>
    <property type="project" value="InterPro"/>
</dbReference>
<keyword evidence="4" id="KW-0865">Zymogen</keyword>
<gene>
    <name evidence="7" type="ORF">A1O5_04133</name>
</gene>
<evidence type="ECO:0000313" key="8">
    <source>
        <dbReference type="Proteomes" id="UP000019471"/>
    </source>
</evidence>
<evidence type="ECO:0000256" key="2">
    <source>
        <dbReference type="ARBA" id="ARBA00022703"/>
    </source>
</evidence>
<keyword evidence="3" id="KW-0645">Protease</keyword>
<dbReference type="GO" id="GO:0006508">
    <property type="term" value="P:proteolysis"/>
    <property type="evidence" value="ECO:0007669"/>
    <property type="project" value="InterPro"/>
</dbReference>
<dbReference type="Gene3D" id="3.40.50.12660">
    <property type="match status" value="1"/>
</dbReference>
<dbReference type="PANTHER" id="PTHR48104">
    <property type="entry name" value="METACASPASE-4"/>
    <property type="match status" value="1"/>
</dbReference>
<feature type="region of interest" description="Disordered" evidence="5">
    <location>
        <begin position="1"/>
        <end position="23"/>
    </location>
</feature>
<dbReference type="Proteomes" id="UP000019471">
    <property type="component" value="Unassembled WGS sequence"/>
</dbReference>
<dbReference type="GO" id="GO:0005737">
    <property type="term" value="C:cytoplasm"/>
    <property type="evidence" value="ECO:0007669"/>
    <property type="project" value="TreeGrafter"/>
</dbReference>
<evidence type="ECO:0000256" key="4">
    <source>
        <dbReference type="ARBA" id="ARBA00023145"/>
    </source>
</evidence>
<dbReference type="Pfam" id="PF00656">
    <property type="entry name" value="Peptidase_C14"/>
    <property type="match status" value="1"/>
</dbReference>
<comment type="caution">
    <text evidence="7">The sequence shown here is derived from an EMBL/GenBank/DDBJ whole genome shotgun (WGS) entry which is preliminary data.</text>
</comment>
<dbReference type="InterPro" id="IPR011600">
    <property type="entry name" value="Pept_C14_caspase"/>
</dbReference>
<dbReference type="InterPro" id="IPR029030">
    <property type="entry name" value="Caspase-like_dom_sf"/>
</dbReference>
<dbReference type="OrthoDB" id="3223806at2759"/>
<comment type="similarity">
    <text evidence="1">Belongs to the peptidase C14B family.</text>
</comment>